<name>A0A8J5RL30_ZIZPA</name>
<reference evidence="2" key="1">
    <citation type="journal article" date="2021" name="bioRxiv">
        <title>Whole Genome Assembly and Annotation of Northern Wild Rice, Zizania palustris L., Supports a Whole Genome Duplication in the Zizania Genus.</title>
        <authorList>
            <person name="Haas M."/>
            <person name="Kono T."/>
            <person name="Macchietto M."/>
            <person name="Millas R."/>
            <person name="McGilp L."/>
            <person name="Shao M."/>
            <person name="Duquette J."/>
            <person name="Hirsch C.N."/>
            <person name="Kimball J."/>
        </authorList>
    </citation>
    <scope>NUCLEOTIDE SEQUENCE</scope>
    <source>
        <tissue evidence="2">Fresh leaf tissue</tissue>
    </source>
</reference>
<dbReference type="Proteomes" id="UP000729402">
    <property type="component" value="Unassembled WGS sequence"/>
</dbReference>
<protein>
    <submittedName>
        <fullName evidence="2">Uncharacterized protein</fullName>
    </submittedName>
</protein>
<organism evidence="2 3">
    <name type="scientific">Zizania palustris</name>
    <name type="common">Northern wild rice</name>
    <dbReference type="NCBI Taxonomy" id="103762"/>
    <lineage>
        <taxon>Eukaryota</taxon>
        <taxon>Viridiplantae</taxon>
        <taxon>Streptophyta</taxon>
        <taxon>Embryophyta</taxon>
        <taxon>Tracheophyta</taxon>
        <taxon>Spermatophyta</taxon>
        <taxon>Magnoliopsida</taxon>
        <taxon>Liliopsida</taxon>
        <taxon>Poales</taxon>
        <taxon>Poaceae</taxon>
        <taxon>BOP clade</taxon>
        <taxon>Oryzoideae</taxon>
        <taxon>Oryzeae</taxon>
        <taxon>Zizaniinae</taxon>
        <taxon>Zizania</taxon>
    </lineage>
</organism>
<evidence type="ECO:0000256" key="1">
    <source>
        <dbReference type="SAM" id="MobiDB-lite"/>
    </source>
</evidence>
<accession>A0A8J5RL30</accession>
<proteinExistence type="predicted"/>
<dbReference type="AlphaFoldDB" id="A0A8J5RL30"/>
<evidence type="ECO:0000313" key="2">
    <source>
        <dbReference type="EMBL" id="KAG8047993.1"/>
    </source>
</evidence>
<evidence type="ECO:0000313" key="3">
    <source>
        <dbReference type="Proteomes" id="UP000729402"/>
    </source>
</evidence>
<gene>
    <name evidence="2" type="ORF">GUJ93_ZPchr0008g12090</name>
</gene>
<dbReference type="EMBL" id="JAAALK010000290">
    <property type="protein sequence ID" value="KAG8047993.1"/>
    <property type="molecule type" value="Genomic_DNA"/>
</dbReference>
<feature type="region of interest" description="Disordered" evidence="1">
    <location>
        <begin position="1"/>
        <end position="90"/>
    </location>
</feature>
<keyword evidence="3" id="KW-1185">Reference proteome</keyword>
<reference evidence="2" key="2">
    <citation type="submission" date="2021-02" db="EMBL/GenBank/DDBJ databases">
        <authorList>
            <person name="Kimball J.A."/>
            <person name="Haas M.W."/>
            <person name="Macchietto M."/>
            <person name="Kono T."/>
            <person name="Duquette J."/>
            <person name="Shao M."/>
        </authorList>
    </citation>
    <scope>NUCLEOTIDE SEQUENCE</scope>
    <source>
        <tissue evidence="2">Fresh leaf tissue</tissue>
    </source>
</reference>
<comment type="caution">
    <text evidence="2">The sequence shown here is derived from an EMBL/GenBank/DDBJ whole genome shotgun (WGS) entry which is preliminary data.</text>
</comment>
<feature type="compositionally biased region" description="Basic and acidic residues" evidence="1">
    <location>
        <begin position="60"/>
        <end position="82"/>
    </location>
</feature>
<sequence length="90" mass="9931">MAKRVARAFEAALSDIDSTSSEEPSSEEEEPPKREKKEKKEKKTLDITDLCFTVDDDDSSDKLETSEDGDVDRLSTEGDRGSSGELDADD</sequence>